<dbReference type="InterPro" id="IPR001054">
    <property type="entry name" value="A/G_cyclase"/>
</dbReference>
<dbReference type="SMART" id="SM00044">
    <property type="entry name" value="CYCc"/>
    <property type="match status" value="1"/>
</dbReference>
<dbReference type="Gene3D" id="3.40.50.2300">
    <property type="match status" value="1"/>
</dbReference>
<evidence type="ECO:0000256" key="3">
    <source>
        <dbReference type="ARBA" id="ARBA00012438"/>
    </source>
</evidence>
<dbReference type="Pfam" id="PF00072">
    <property type="entry name" value="Response_reg"/>
    <property type="match status" value="1"/>
</dbReference>
<keyword evidence="7" id="KW-0472">Membrane</keyword>
<evidence type="ECO:0000313" key="14">
    <source>
        <dbReference type="Proteomes" id="UP000319576"/>
    </source>
</evidence>
<feature type="domain" description="Guanylate cyclase" evidence="12">
    <location>
        <begin position="326"/>
        <end position="450"/>
    </location>
</feature>
<name>A0A517XL81_9BACT</name>
<proteinExistence type="inferred from homology"/>
<dbReference type="GO" id="GO:0000166">
    <property type="term" value="F:nucleotide binding"/>
    <property type="evidence" value="ECO:0007669"/>
    <property type="project" value="UniProtKB-KW"/>
</dbReference>
<dbReference type="CDD" id="cd07302">
    <property type="entry name" value="CHD"/>
    <property type="match status" value="1"/>
</dbReference>
<dbReference type="GO" id="GO:0000155">
    <property type="term" value="F:phosphorelay sensor kinase activity"/>
    <property type="evidence" value="ECO:0007669"/>
    <property type="project" value="InterPro"/>
</dbReference>
<feature type="modified residue" description="4-aspartylphosphate" evidence="9">
    <location>
        <position position="205"/>
    </location>
</feature>
<dbReference type="InterPro" id="IPR003661">
    <property type="entry name" value="HisK_dim/P_dom"/>
</dbReference>
<dbReference type="GO" id="GO:0009190">
    <property type="term" value="P:cyclic nucleotide biosynthetic process"/>
    <property type="evidence" value="ECO:0007669"/>
    <property type="project" value="InterPro"/>
</dbReference>
<evidence type="ECO:0000259" key="11">
    <source>
        <dbReference type="PROSITE" id="PS50110"/>
    </source>
</evidence>
<reference evidence="13 14" key="1">
    <citation type="submission" date="2019-02" db="EMBL/GenBank/DDBJ databases">
        <title>Deep-cultivation of Planctomycetes and their phenomic and genomic characterization uncovers novel biology.</title>
        <authorList>
            <person name="Wiegand S."/>
            <person name="Jogler M."/>
            <person name="Boedeker C."/>
            <person name="Pinto D."/>
            <person name="Vollmers J."/>
            <person name="Rivas-Marin E."/>
            <person name="Kohn T."/>
            <person name="Peeters S.H."/>
            <person name="Heuer A."/>
            <person name="Rast P."/>
            <person name="Oberbeckmann S."/>
            <person name="Bunk B."/>
            <person name="Jeske O."/>
            <person name="Meyerdierks A."/>
            <person name="Storesund J.E."/>
            <person name="Kallscheuer N."/>
            <person name="Luecker S."/>
            <person name="Lage O.M."/>
            <person name="Pohl T."/>
            <person name="Merkel B.J."/>
            <person name="Hornburger P."/>
            <person name="Mueller R.-W."/>
            <person name="Bruemmer F."/>
            <person name="Labrenz M."/>
            <person name="Spormann A.M."/>
            <person name="Op den Camp H."/>
            <person name="Overmann J."/>
            <person name="Amann R."/>
            <person name="Jetten M.S.M."/>
            <person name="Mascher T."/>
            <person name="Medema M.H."/>
            <person name="Devos D.P."/>
            <person name="Kaster A.-K."/>
            <person name="Ovreas L."/>
            <person name="Rohde M."/>
            <person name="Galperin M.Y."/>
            <person name="Jogler C."/>
        </authorList>
    </citation>
    <scope>NUCLEOTIDE SEQUENCE [LARGE SCALE GENOMIC DNA]</scope>
    <source>
        <strain evidence="13 14">ETA_A1</strain>
    </source>
</reference>
<dbReference type="PROSITE" id="PS50110">
    <property type="entry name" value="RESPONSE_REGULATORY"/>
    <property type="match status" value="1"/>
</dbReference>
<keyword evidence="8 10" id="KW-0456">Lyase</keyword>
<dbReference type="PROSITE" id="PS50125">
    <property type="entry name" value="GUANYLATE_CYCLASE_2"/>
    <property type="match status" value="1"/>
</dbReference>
<evidence type="ECO:0000256" key="10">
    <source>
        <dbReference type="RuleBase" id="RU000405"/>
    </source>
</evidence>
<evidence type="ECO:0000256" key="5">
    <source>
        <dbReference type="ARBA" id="ARBA00022741"/>
    </source>
</evidence>
<evidence type="ECO:0000256" key="7">
    <source>
        <dbReference type="ARBA" id="ARBA00023136"/>
    </source>
</evidence>
<evidence type="ECO:0000256" key="8">
    <source>
        <dbReference type="ARBA" id="ARBA00023239"/>
    </source>
</evidence>
<dbReference type="EC" id="2.7.13.3" evidence="3"/>
<dbReference type="Pfam" id="PF00211">
    <property type="entry name" value="Guanylate_cyc"/>
    <property type="match status" value="1"/>
</dbReference>
<dbReference type="RefSeq" id="WP_202920565.1">
    <property type="nucleotide sequence ID" value="NZ_CP036273.1"/>
</dbReference>
<comment type="catalytic activity">
    <reaction evidence="1">
        <text>ATP + protein L-histidine = ADP + protein N-phospho-L-histidine.</text>
        <dbReference type="EC" id="2.7.13.3"/>
    </reaction>
</comment>
<dbReference type="SUPFAM" id="SSF52172">
    <property type="entry name" value="CheY-like"/>
    <property type="match status" value="1"/>
</dbReference>
<dbReference type="InterPro" id="IPR011006">
    <property type="entry name" value="CheY-like_superfamily"/>
</dbReference>
<evidence type="ECO:0000256" key="2">
    <source>
        <dbReference type="ARBA" id="ARBA00004370"/>
    </source>
</evidence>
<dbReference type="Gene3D" id="1.10.287.130">
    <property type="match status" value="1"/>
</dbReference>
<dbReference type="InterPro" id="IPR036097">
    <property type="entry name" value="HisK_dim/P_sf"/>
</dbReference>
<evidence type="ECO:0000256" key="4">
    <source>
        <dbReference type="ARBA" id="ARBA00022692"/>
    </source>
</evidence>
<dbReference type="AlphaFoldDB" id="A0A517XL81"/>
<dbReference type="SUPFAM" id="SSF47384">
    <property type="entry name" value="Homodimeric domain of signal transducing histidine kinase"/>
    <property type="match status" value="1"/>
</dbReference>
<dbReference type="PANTHER" id="PTHR11920:SF335">
    <property type="entry name" value="GUANYLATE CYCLASE"/>
    <property type="match status" value="1"/>
</dbReference>
<evidence type="ECO:0000259" key="12">
    <source>
        <dbReference type="PROSITE" id="PS50125"/>
    </source>
</evidence>
<accession>A0A517XL81</accession>
<keyword evidence="5" id="KW-0547">Nucleotide-binding</keyword>
<dbReference type="InterPro" id="IPR050401">
    <property type="entry name" value="Cyclic_nucleotide_synthase"/>
</dbReference>
<keyword evidence="14" id="KW-1185">Reference proteome</keyword>
<dbReference type="GO" id="GO:0016020">
    <property type="term" value="C:membrane"/>
    <property type="evidence" value="ECO:0007669"/>
    <property type="project" value="UniProtKB-SubCell"/>
</dbReference>
<keyword evidence="6" id="KW-1133">Transmembrane helix</keyword>
<comment type="similarity">
    <text evidence="10">Belongs to the adenylyl cyclase class-4/guanylyl cyclase family.</text>
</comment>
<dbReference type="EMBL" id="CP036273">
    <property type="protein sequence ID" value="QDU18265.1"/>
    <property type="molecule type" value="Genomic_DNA"/>
</dbReference>
<evidence type="ECO:0000256" key="9">
    <source>
        <dbReference type="PROSITE-ProRule" id="PRU00169"/>
    </source>
</evidence>
<dbReference type="CDD" id="cd00082">
    <property type="entry name" value="HisKA"/>
    <property type="match status" value="1"/>
</dbReference>
<evidence type="ECO:0000313" key="13">
    <source>
        <dbReference type="EMBL" id="QDU18265.1"/>
    </source>
</evidence>
<evidence type="ECO:0000256" key="1">
    <source>
        <dbReference type="ARBA" id="ARBA00000085"/>
    </source>
</evidence>
<evidence type="ECO:0000256" key="6">
    <source>
        <dbReference type="ARBA" id="ARBA00022989"/>
    </source>
</evidence>
<dbReference type="Gene3D" id="3.30.70.1230">
    <property type="entry name" value="Nucleotide cyclase"/>
    <property type="match status" value="1"/>
</dbReference>
<organism evidence="13 14">
    <name type="scientific">Urbifossiella limnaea</name>
    <dbReference type="NCBI Taxonomy" id="2528023"/>
    <lineage>
        <taxon>Bacteria</taxon>
        <taxon>Pseudomonadati</taxon>
        <taxon>Planctomycetota</taxon>
        <taxon>Planctomycetia</taxon>
        <taxon>Gemmatales</taxon>
        <taxon>Gemmataceae</taxon>
        <taxon>Urbifossiella</taxon>
    </lineage>
</organism>
<keyword evidence="4" id="KW-0812">Transmembrane</keyword>
<gene>
    <name evidence="13" type="primary">cya_1</name>
    <name evidence="13" type="ORF">ETAA1_01490</name>
</gene>
<dbReference type="GO" id="GO:0004016">
    <property type="term" value="F:adenylate cyclase activity"/>
    <property type="evidence" value="ECO:0007669"/>
    <property type="project" value="UniProtKB-ARBA"/>
</dbReference>
<dbReference type="Proteomes" id="UP000319576">
    <property type="component" value="Chromosome"/>
</dbReference>
<dbReference type="InterPro" id="IPR029787">
    <property type="entry name" value="Nucleotide_cyclase"/>
</dbReference>
<dbReference type="PANTHER" id="PTHR11920">
    <property type="entry name" value="GUANYLYL CYCLASE"/>
    <property type="match status" value="1"/>
</dbReference>
<dbReference type="InterPro" id="IPR018297">
    <property type="entry name" value="A/G_cyclase_CS"/>
</dbReference>
<comment type="subcellular location">
    <subcellularLocation>
        <location evidence="2">Membrane</location>
    </subcellularLocation>
</comment>
<dbReference type="SMART" id="SM00448">
    <property type="entry name" value="REC"/>
    <property type="match status" value="1"/>
</dbReference>
<dbReference type="KEGG" id="uli:ETAA1_01490"/>
<sequence length="496" mass="53813">MTAATLPAAADPDWQAHAAEALLTPAVAARDLAARMLADAEPRGPDEFAADLRKVVAAAARLVGGLEDALAPTAPAPLPREVRHELRTPLNHVLGYAELWLEDAAEYLLEGFVGDLRELRRLAAGVLDQLNRATADARAADAVARPHTCDLLRRGRVLVVDDNEANRDILRRRLELDGHQVAEAADGAAAVDQARSWFPDVVLLDVVMPGVNGVEALRRLKADARLAHIPVIMVTALSDVGGAAGCIEMGAEDYLPKPCDPVLLRARVGACLEKKRLRDREAVYVRELDRERRRADELLHGILPPEVVGELKETGTVRPRRFNGVAVLFADVVNFTPFCDRNPPELVVELLQRLIEGWEEAARRHQAEKVKTVGDCMMVAAGLLRRTDDHPVRHAVRCGRDMIAATRALGVGWDLRVGVHWGPVVAGVIGRQKYLFDLWGDTVNTAARMESHGLPGHVTLSGDAWEHAAGACEGEPHGTVEVKGKGPMPVYRVAAG</sequence>
<dbReference type="SUPFAM" id="SSF55073">
    <property type="entry name" value="Nucleotide cyclase"/>
    <property type="match status" value="1"/>
</dbReference>
<dbReference type="PROSITE" id="PS00452">
    <property type="entry name" value="GUANYLATE_CYCLASE_1"/>
    <property type="match status" value="1"/>
</dbReference>
<dbReference type="InterPro" id="IPR001789">
    <property type="entry name" value="Sig_transdc_resp-reg_receiver"/>
</dbReference>
<feature type="domain" description="Response regulatory" evidence="11">
    <location>
        <begin position="156"/>
        <end position="272"/>
    </location>
</feature>
<keyword evidence="9" id="KW-0597">Phosphoprotein</keyword>
<protein>
    <recommendedName>
        <fullName evidence="3">histidine kinase</fullName>
        <ecNumber evidence="3">2.7.13.3</ecNumber>
    </recommendedName>
</protein>